<evidence type="ECO:0000256" key="6">
    <source>
        <dbReference type="SAM" id="Phobius"/>
    </source>
</evidence>
<feature type="transmembrane region" description="Helical" evidence="6">
    <location>
        <begin position="350"/>
        <end position="370"/>
    </location>
</feature>
<evidence type="ECO:0000256" key="5">
    <source>
        <dbReference type="ARBA" id="ARBA00023136"/>
    </source>
</evidence>
<keyword evidence="5 6" id="KW-0472">Membrane</keyword>
<dbReference type="PANTHER" id="PTHR30250">
    <property type="entry name" value="PST FAMILY PREDICTED COLANIC ACID TRANSPORTER"/>
    <property type="match status" value="1"/>
</dbReference>
<comment type="caution">
    <text evidence="7">The sequence shown here is derived from an EMBL/GenBank/DDBJ whole genome shotgun (WGS) entry which is preliminary data.</text>
</comment>
<evidence type="ECO:0000313" key="7">
    <source>
        <dbReference type="EMBL" id="MCH6171632.1"/>
    </source>
</evidence>
<feature type="transmembrane region" description="Helical" evidence="6">
    <location>
        <begin position="96"/>
        <end position="118"/>
    </location>
</feature>
<accession>A0ABS9TSV2</accession>
<dbReference type="EMBL" id="JAKXMK010000046">
    <property type="protein sequence ID" value="MCH6171632.1"/>
    <property type="molecule type" value="Genomic_DNA"/>
</dbReference>
<dbReference type="InterPro" id="IPR050833">
    <property type="entry name" value="Poly_Biosynth_Transport"/>
</dbReference>
<sequence length="408" mass="42787">MASGLLLNVYLAIVARSLTAAEYAYFGAFWSLAQVAGFGMFLSIEQETARLLQTPGRPLGVLRAVLLTAATMAVAMLAVVALGWPVLSRAFGGQAVTVVAMGVLCLVSAGQFVVRGALIGMDRMGRHAAIMLLDSALRVGLAALVASLVATPGSPAFAWTLVVAIGLAHAPQLLSLLRRRTRAATEPDPAAGWLTPRTIWGAVAPLLMGSLCAQLLLNGPPVLVPVLAQNQVDVTRAGQFLAAFTLARIPLFLVVPLQTALLPMFTSILHSGDRVALHRLVRRLSLGLLVLAAAAFGLGYLLGPWLVQLIFGASYVLPGSHIALLAVGVATYIGLVLVTQVLVASVRHKLVAWSWLSGLLVAGVVLALVPDLLLRAELAFLLGSLVGWLVATALVLSGRRERELQSVA</sequence>
<evidence type="ECO:0000313" key="8">
    <source>
        <dbReference type="Proteomes" id="UP001299970"/>
    </source>
</evidence>
<keyword evidence="4 6" id="KW-1133">Transmembrane helix</keyword>
<feature type="transmembrane region" description="Helical" evidence="6">
    <location>
        <begin position="376"/>
        <end position="396"/>
    </location>
</feature>
<evidence type="ECO:0000256" key="1">
    <source>
        <dbReference type="ARBA" id="ARBA00004651"/>
    </source>
</evidence>
<protein>
    <recommendedName>
        <fullName evidence="9">O-antigen/teichoic acid export membrane protein</fullName>
    </recommendedName>
</protein>
<feature type="transmembrane region" description="Helical" evidence="6">
    <location>
        <begin position="27"/>
        <end position="44"/>
    </location>
</feature>
<reference evidence="7 8" key="1">
    <citation type="submission" date="2022-03" db="EMBL/GenBank/DDBJ databases">
        <title>Pseudonocardia alaer sp. nov., a novel actinomycete isolated from reed forest soil.</title>
        <authorList>
            <person name="Wang L."/>
        </authorList>
    </citation>
    <scope>NUCLEOTIDE SEQUENCE [LARGE SCALE GENOMIC DNA]</scope>
    <source>
        <strain evidence="7 8">Y-16303</strain>
    </source>
</reference>
<comment type="subcellular location">
    <subcellularLocation>
        <location evidence="1">Cell membrane</location>
        <topology evidence="1">Multi-pass membrane protein</topology>
    </subcellularLocation>
</comment>
<feature type="transmembrane region" description="Helical" evidence="6">
    <location>
        <begin position="237"/>
        <end position="263"/>
    </location>
</feature>
<feature type="transmembrane region" description="Helical" evidence="6">
    <location>
        <begin position="198"/>
        <end position="217"/>
    </location>
</feature>
<keyword evidence="8" id="KW-1185">Reference proteome</keyword>
<feature type="transmembrane region" description="Helical" evidence="6">
    <location>
        <begin position="322"/>
        <end position="343"/>
    </location>
</feature>
<feature type="transmembrane region" description="Helical" evidence="6">
    <location>
        <begin position="156"/>
        <end position="177"/>
    </location>
</feature>
<dbReference type="PANTHER" id="PTHR30250:SF11">
    <property type="entry name" value="O-ANTIGEN TRANSPORTER-RELATED"/>
    <property type="match status" value="1"/>
</dbReference>
<keyword evidence="3 6" id="KW-0812">Transmembrane</keyword>
<feature type="transmembrane region" description="Helical" evidence="6">
    <location>
        <begin position="130"/>
        <end position="150"/>
    </location>
</feature>
<feature type="transmembrane region" description="Helical" evidence="6">
    <location>
        <begin position="64"/>
        <end position="84"/>
    </location>
</feature>
<evidence type="ECO:0008006" key="9">
    <source>
        <dbReference type="Google" id="ProtNLM"/>
    </source>
</evidence>
<feature type="transmembrane region" description="Helical" evidence="6">
    <location>
        <begin position="284"/>
        <end position="302"/>
    </location>
</feature>
<proteinExistence type="predicted"/>
<dbReference type="RefSeq" id="WP_241042432.1">
    <property type="nucleotide sequence ID" value="NZ_BAAAJF010000016.1"/>
</dbReference>
<evidence type="ECO:0000256" key="2">
    <source>
        <dbReference type="ARBA" id="ARBA00022475"/>
    </source>
</evidence>
<evidence type="ECO:0000256" key="4">
    <source>
        <dbReference type="ARBA" id="ARBA00022989"/>
    </source>
</evidence>
<gene>
    <name evidence="7" type="ORF">MMF94_38595</name>
</gene>
<evidence type="ECO:0000256" key="3">
    <source>
        <dbReference type="ARBA" id="ARBA00022692"/>
    </source>
</evidence>
<keyword evidence="2" id="KW-1003">Cell membrane</keyword>
<name>A0ABS9TSV2_9PSEU</name>
<dbReference type="Proteomes" id="UP001299970">
    <property type="component" value="Unassembled WGS sequence"/>
</dbReference>
<organism evidence="7 8">
    <name type="scientific">Pseudonocardia alaniniphila</name>
    <dbReference type="NCBI Taxonomy" id="75291"/>
    <lineage>
        <taxon>Bacteria</taxon>
        <taxon>Bacillati</taxon>
        <taxon>Actinomycetota</taxon>
        <taxon>Actinomycetes</taxon>
        <taxon>Pseudonocardiales</taxon>
        <taxon>Pseudonocardiaceae</taxon>
        <taxon>Pseudonocardia</taxon>
    </lineage>
</organism>